<dbReference type="Proteomes" id="UP000317648">
    <property type="component" value="Chromosome"/>
</dbReference>
<feature type="domain" description="CBS" evidence="6">
    <location>
        <begin position="185"/>
        <end position="241"/>
    </location>
</feature>
<feature type="domain" description="CBS" evidence="6">
    <location>
        <begin position="243"/>
        <end position="298"/>
    </location>
</feature>
<evidence type="ECO:0000313" key="7">
    <source>
        <dbReference type="EMBL" id="QDU99048.1"/>
    </source>
</evidence>
<dbReference type="PANTHER" id="PTHR48108:SF26">
    <property type="entry name" value="CBS DOMAIN-CONTAINING PROTEIN DDB_G0289609"/>
    <property type="match status" value="1"/>
</dbReference>
<dbReference type="PANTHER" id="PTHR48108">
    <property type="entry name" value="CBS DOMAIN-CONTAINING PROTEIN CBSX2, CHLOROPLASTIC"/>
    <property type="match status" value="1"/>
</dbReference>
<keyword evidence="3" id="KW-0175">Coiled coil</keyword>
<evidence type="ECO:0000256" key="1">
    <source>
        <dbReference type="ARBA" id="ARBA00022737"/>
    </source>
</evidence>
<dbReference type="InterPro" id="IPR000160">
    <property type="entry name" value="GGDEF_dom"/>
</dbReference>
<protein>
    <submittedName>
        <fullName evidence="7">Regulatory protein CsrD</fullName>
    </submittedName>
</protein>
<dbReference type="Pfam" id="PF00990">
    <property type="entry name" value="GGDEF"/>
    <property type="match status" value="1"/>
</dbReference>
<evidence type="ECO:0000256" key="2">
    <source>
        <dbReference type="PROSITE-ProRule" id="PRU00703"/>
    </source>
</evidence>
<evidence type="ECO:0000259" key="5">
    <source>
        <dbReference type="PROSITE" id="PS50887"/>
    </source>
</evidence>
<dbReference type="InterPro" id="IPR043128">
    <property type="entry name" value="Rev_trsase/Diguanyl_cyclase"/>
</dbReference>
<dbReference type="CDD" id="cd02205">
    <property type="entry name" value="CBS_pair_SF"/>
    <property type="match status" value="1"/>
</dbReference>
<dbReference type="InterPro" id="IPR046342">
    <property type="entry name" value="CBS_dom_sf"/>
</dbReference>
<sequence>MRAKSSNFVSTTIRFSRLGGLWAVVRHLLRETRATTSIAYALLLCAVLALVLASTTILGSTVERTFTKVTRSASELSLHGASDAVGSSSSVVERQETSKPFWLRLVVFAMMCVAALIAVGTGWTMLNRSDRAAGGEKPEIPSRRAPIKENVLLTRLNVKKELLWKQLLADHDLLLKNRIEVRHVMTRDPISIRPSTSGQEMAKLFSRHDIAHLLVRDNEGRFLGAVKEIDHQANPEQRAESLLKPWPVSVESHTTLGAAISKLMEQDSSLLPVVDNDKLCGLLTPTDLVLTLHCSLQLWVRIALTMESNTSNVEQLESANNSIDEAACDLKQRVRRLPDQIKSTLKSGDARSLVADINEMSSSLEQLMSRLEVVQSQIRQQSSQLADLKDPAPDAATGAASREELDRILRRLSESSGASRQKFSLILFVAADYQRLLEDEGRESADEYMRLTVRAISRTLQAQDHIARYREDTFAIVLPGADSGEAQNLCRRLTAIVLEDQSPNPMSRPTLNLVSPRAKESLHDLLQRAEAGCPRPATAKLDYLAGSTNWE</sequence>
<dbReference type="Gene3D" id="3.30.70.270">
    <property type="match status" value="1"/>
</dbReference>
<dbReference type="KEGG" id="lcre:Pla8534_69590"/>
<keyword evidence="4" id="KW-1133">Transmembrane helix</keyword>
<evidence type="ECO:0000259" key="6">
    <source>
        <dbReference type="PROSITE" id="PS51371"/>
    </source>
</evidence>
<dbReference type="AlphaFoldDB" id="A0A518E4P9"/>
<evidence type="ECO:0000313" key="8">
    <source>
        <dbReference type="Proteomes" id="UP000317648"/>
    </source>
</evidence>
<dbReference type="InterPro" id="IPR000644">
    <property type="entry name" value="CBS_dom"/>
</dbReference>
<dbReference type="InterPro" id="IPR051462">
    <property type="entry name" value="CBS_domain-containing"/>
</dbReference>
<dbReference type="PROSITE" id="PS51371">
    <property type="entry name" value="CBS"/>
    <property type="match status" value="2"/>
</dbReference>
<dbReference type="SMART" id="SM00116">
    <property type="entry name" value="CBS"/>
    <property type="match status" value="2"/>
</dbReference>
<dbReference type="SMART" id="SM00267">
    <property type="entry name" value="GGDEF"/>
    <property type="match status" value="1"/>
</dbReference>
<keyword evidence="4" id="KW-0812">Transmembrane</keyword>
<keyword evidence="2" id="KW-0129">CBS domain</keyword>
<dbReference type="Gene3D" id="3.10.580.10">
    <property type="entry name" value="CBS-domain"/>
    <property type="match status" value="2"/>
</dbReference>
<feature type="transmembrane region" description="Helical" evidence="4">
    <location>
        <begin position="38"/>
        <end position="62"/>
    </location>
</feature>
<feature type="coiled-coil region" evidence="3">
    <location>
        <begin position="357"/>
        <end position="384"/>
    </location>
</feature>
<dbReference type="EMBL" id="CP036433">
    <property type="protein sequence ID" value="QDU99048.1"/>
    <property type="molecule type" value="Genomic_DNA"/>
</dbReference>
<gene>
    <name evidence="7" type="ORF">Pla8534_69590</name>
</gene>
<keyword evidence="4" id="KW-0472">Membrane</keyword>
<feature type="transmembrane region" description="Helical" evidence="4">
    <location>
        <begin position="101"/>
        <end position="123"/>
    </location>
</feature>
<evidence type="ECO:0000256" key="4">
    <source>
        <dbReference type="SAM" id="Phobius"/>
    </source>
</evidence>
<evidence type="ECO:0000256" key="3">
    <source>
        <dbReference type="SAM" id="Coils"/>
    </source>
</evidence>
<keyword evidence="1" id="KW-0677">Repeat</keyword>
<organism evidence="7 8">
    <name type="scientific">Lignipirellula cremea</name>
    <dbReference type="NCBI Taxonomy" id="2528010"/>
    <lineage>
        <taxon>Bacteria</taxon>
        <taxon>Pseudomonadati</taxon>
        <taxon>Planctomycetota</taxon>
        <taxon>Planctomycetia</taxon>
        <taxon>Pirellulales</taxon>
        <taxon>Pirellulaceae</taxon>
        <taxon>Lignipirellula</taxon>
    </lineage>
</organism>
<feature type="domain" description="GGDEF" evidence="5">
    <location>
        <begin position="421"/>
        <end position="551"/>
    </location>
</feature>
<dbReference type="SUPFAM" id="SSF55073">
    <property type="entry name" value="Nucleotide cyclase"/>
    <property type="match status" value="1"/>
</dbReference>
<dbReference type="Pfam" id="PF00571">
    <property type="entry name" value="CBS"/>
    <property type="match status" value="2"/>
</dbReference>
<accession>A0A518E4P9</accession>
<proteinExistence type="predicted"/>
<reference evidence="7 8" key="1">
    <citation type="submission" date="2019-02" db="EMBL/GenBank/DDBJ databases">
        <title>Deep-cultivation of Planctomycetes and their phenomic and genomic characterization uncovers novel biology.</title>
        <authorList>
            <person name="Wiegand S."/>
            <person name="Jogler M."/>
            <person name="Boedeker C."/>
            <person name="Pinto D."/>
            <person name="Vollmers J."/>
            <person name="Rivas-Marin E."/>
            <person name="Kohn T."/>
            <person name="Peeters S.H."/>
            <person name="Heuer A."/>
            <person name="Rast P."/>
            <person name="Oberbeckmann S."/>
            <person name="Bunk B."/>
            <person name="Jeske O."/>
            <person name="Meyerdierks A."/>
            <person name="Storesund J.E."/>
            <person name="Kallscheuer N."/>
            <person name="Luecker S."/>
            <person name="Lage O.M."/>
            <person name="Pohl T."/>
            <person name="Merkel B.J."/>
            <person name="Hornburger P."/>
            <person name="Mueller R.-W."/>
            <person name="Bruemmer F."/>
            <person name="Labrenz M."/>
            <person name="Spormann A.M."/>
            <person name="Op den Camp H."/>
            <person name="Overmann J."/>
            <person name="Amann R."/>
            <person name="Jetten M.S.M."/>
            <person name="Mascher T."/>
            <person name="Medema M.H."/>
            <person name="Devos D.P."/>
            <person name="Kaster A.-K."/>
            <person name="Ovreas L."/>
            <person name="Rohde M."/>
            <person name="Galperin M.Y."/>
            <person name="Jogler C."/>
        </authorList>
    </citation>
    <scope>NUCLEOTIDE SEQUENCE [LARGE SCALE GENOMIC DNA]</scope>
    <source>
        <strain evidence="7 8">Pla85_3_4</strain>
    </source>
</reference>
<dbReference type="InterPro" id="IPR029787">
    <property type="entry name" value="Nucleotide_cyclase"/>
</dbReference>
<name>A0A518E4P9_9BACT</name>
<keyword evidence="8" id="KW-1185">Reference proteome</keyword>
<dbReference type="PROSITE" id="PS50887">
    <property type="entry name" value="GGDEF"/>
    <property type="match status" value="1"/>
</dbReference>
<dbReference type="SUPFAM" id="SSF54631">
    <property type="entry name" value="CBS-domain pair"/>
    <property type="match status" value="1"/>
</dbReference>